<dbReference type="KEGG" id="adin:H7849_05330"/>
<name>A0A7G8BLF9_9BACT</name>
<proteinExistence type="predicted"/>
<organism evidence="1 2">
    <name type="scientific">Alloacidobacterium dinghuense</name>
    <dbReference type="NCBI Taxonomy" id="2763107"/>
    <lineage>
        <taxon>Bacteria</taxon>
        <taxon>Pseudomonadati</taxon>
        <taxon>Acidobacteriota</taxon>
        <taxon>Terriglobia</taxon>
        <taxon>Terriglobales</taxon>
        <taxon>Acidobacteriaceae</taxon>
        <taxon>Alloacidobacterium</taxon>
    </lineage>
</organism>
<dbReference type="EMBL" id="CP060394">
    <property type="protein sequence ID" value="QNI33379.1"/>
    <property type="molecule type" value="Genomic_DNA"/>
</dbReference>
<keyword evidence="2" id="KW-1185">Reference proteome</keyword>
<dbReference type="AlphaFoldDB" id="A0A7G8BLF9"/>
<gene>
    <name evidence="1" type="ORF">H7849_05330</name>
</gene>
<evidence type="ECO:0000313" key="2">
    <source>
        <dbReference type="Proteomes" id="UP000515312"/>
    </source>
</evidence>
<dbReference type="RefSeq" id="WP_186744761.1">
    <property type="nucleotide sequence ID" value="NZ_CP060394.1"/>
</dbReference>
<evidence type="ECO:0000313" key="1">
    <source>
        <dbReference type="EMBL" id="QNI33379.1"/>
    </source>
</evidence>
<sequence>MNAKPKLVFNGINVTVLLARVAHVTNLRKIELLEVQSVHRVSYHLQHPFLDKEYQQAMVG</sequence>
<accession>A0A7G8BLF9</accession>
<dbReference type="Proteomes" id="UP000515312">
    <property type="component" value="Chromosome"/>
</dbReference>
<reference evidence="1 2" key="1">
    <citation type="submission" date="2020-08" db="EMBL/GenBank/DDBJ databases">
        <title>Edaphobacter telluris sp. nov. and Acidobacterium dinghuensis sp. nov., two acidobacteria isolated from forest soil.</title>
        <authorList>
            <person name="Fu J."/>
            <person name="Qiu L."/>
        </authorList>
    </citation>
    <scope>NUCLEOTIDE SEQUENCE [LARGE SCALE GENOMIC DNA]</scope>
    <source>
        <strain evidence="1">4Y35</strain>
    </source>
</reference>
<protein>
    <submittedName>
        <fullName evidence="1">Uncharacterized protein</fullName>
    </submittedName>
</protein>